<dbReference type="EMBL" id="KU886224">
    <property type="protein sequence ID" value="ANH51791.1"/>
    <property type="molecule type" value="Genomic_DNA"/>
</dbReference>
<dbReference type="Proteomes" id="UP000222079">
    <property type="component" value="Segment"/>
</dbReference>
<dbReference type="InterPro" id="IPR055632">
    <property type="entry name" value="DUF7208"/>
</dbReference>
<accession>A0A173GDL8</accession>
<evidence type="ECO:0000313" key="1">
    <source>
        <dbReference type="EMBL" id="ANH51791.1"/>
    </source>
</evidence>
<dbReference type="Pfam" id="PF23838">
    <property type="entry name" value="DUF7208"/>
    <property type="match status" value="1"/>
</dbReference>
<reference evidence="1 2" key="1">
    <citation type="submission" date="2016-03" db="EMBL/GenBank/DDBJ databases">
        <authorList>
            <person name="Sharma R."/>
            <person name="Esplin I.N.D."/>
            <person name="Berg J.A."/>
            <person name="Jensen G.L."/>
            <person name="Keele B.R."/>
            <person name="Ward M.E.H."/>
            <person name="Breakwell D.P."/>
            <person name="Hope S."/>
            <person name="Grose J.H."/>
        </authorList>
    </citation>
    <scope>NUCLEOTIDE SEQUENCE [LARGE SCALE GENOMIC DNA]</scope>
</reference>
<organism evidence="1 2">
    <name type="scientific">Erwinia phage vB_EamM_RAY</name>
    <dbReference type="NCBI Taxonomy" id="1815987"/>
    <lineage>
        <taxon>Viruses</taxon>
        <taxon>Duplodnaviria</taxon>
        <taxon>Heunggongvirae</taxon>
        <taxon>Uroviricota</taxon>
        <taxon>Caudoviricetes</taxon>
        <taxon>Chimalliviridae</taxon>
        <taxon>Agricanvirus</taxon>
        <taxon>Agricanvirus ray</taxon>
    </lineage>
</organism>
<gene>
    <name evidence="1" type="ORF">RAY_10</name>
</gene>
<proteinExistence type="predicted"/>
<protein>
    <submittedName>
        <fullName evidence="1">Virion structural protein</fullName>
    </submittedName>
</protein>
<name>A0A173GDL8_9CAUD</name>
<keyword evidence="2" id="KW-1185">Reference proteome</keyword>
<evidence type="ECO:0000313" key="2">
    <source>
        <dbReference type="Proteomes" id="UP000222079"/>
    </source>
</evidence>
<sequence length="291" mass="31729">MKRNVRSHAGNMLQVAQMLGIAHVVQEHTTLNEKFNVLPDQIPQTGRPNMQYFCIGFGGHKGILGKNNTFLSTSIDHYPDHAALYKHIPFVLREIGNDLTADQRAKYRLRSIITLDDGSRYIAYYLKKIELSNVVVRSQKNTRDEAGLIATSDYVPDASVLNPQQPELNTNNIDQVVTSTTFLSANAELDLSLNELDCSELLDVARILYKDEAYALVSEYGLVAGIDVPAQGSTGAGGTIQYTEVVAAQIVDFMTNRGSGADDDDKGITCLVNYGATEPLLADSGANATTV</sequence>